<dbReference type="RefSeq" id="WP_206595527.1">
    <property type="nucleotide sequence ID" value="NZ_JAFKCS010000020.1"/>
</dbReference>
<reference evidence="4 5" key="1">
    <citation type="submission" date="2021-03" db="EMBL/GenBank/DDBJ databases">
        <title>novel species isolated from a fishpond in China.</title>
        <authorList>
            <person name="Lu H."/>
            <person name="Cai Z."/>
        </authorList>
    </citation>
    <scope>NUCLEOTIDE SEQUENCE [LARGE SCALE GENOMIC DNA]</scope>
    <source>
        <strain evidence="4 5">Y57</strain>
    </source>
</reference>
<dbReference type="Proteomes" id="UP000663992">
    <property type="component" value="Unassembled WGS sequence"/>
</dbReference>
<comment type="caution">
    <text evidence="4">The sequence shown here is derived from an EMBL/GenBank/DDBJ whole genome shotgun (WGS) entry which is preliminary data.</text>
</comment>
<dbReference type="InterPro" id="IPR010131">
    <property type="entry name" value="MdtP/NodT-like"/>
</dbReference>
<protein>
    <submittedName>
        <fullName evidence="4">TolC family protein</fullName>
    </submittedName>
</protein>
<accession>A0ABS3CZM4</accession>
<gene>
    <name evidence="4" type="ORF">J0A65_17065</name>
</gene>
<evidence type="ECO:0000256" key="1">
    <source>
        <dbReference type="ARBA" id="ARBA00007613"/>
    </source>
</evidence>
<feature type="signal peptide" evidence="3">
    <location>
        <begin position="1"/>
        <end position="28"/>
    </location>
</feature>
<evidence type="ECO:0000256" key="2">
    <source>
        <dbReference type="SAM" id="Coils"/>
    </source>
</evidence>
<keyword evidence="3" id="KW-0732">Signal</keyword>
<feature type="chain" id="PRO_5045913287" evidence="3">
    <location>
        <begin position="29"/>
        <end position="419"/>
    </location>
</feature>
<evidence type="ECO:0000313" key="5">
    <source>
        <dbReference type="Proteomes" id="UP000663992"/>
    </source>
</evidence>
<keyword evidence="2" id="KW-0175">Coiled coil</keyword>
<dbReference type="PANTHER" id="PTHR30203:SF24">
    <property type="entry name" value="BLR4935 PROTEIN"/>
    <property type="match status" value="1"/>
</dbReference>
<name>A0ABS3CZM4_9ALTE</name>
<dbReference type="Gene3D" id="1.20.1600.10">
    <property type="entry name" value="Outer membrane efflux proteins (OEP)"/>
    <property type="match status" value="1"/>
</dbReference>
<sequence length="419" mass="47120">MNIEFFRSVAARLAVLCLGGLSALGVQANQPLSLAQALERTLAFNPTLSQYPYQLRELEAQRLQAGLRPNPNLSIELENVLGSGQNQGIDNADLTLSFSQLIELGDKRQMRVNKQDHALQQQNAQYEWDRLRVLAETTKRFYQVLNWQQLREWNRQRIQKITESLNIIRVRAAAGAVSDADVSRMAYRLAEVELEQQGFDSEFHNARYQLSQQWLQSPDFDALQGDIRVLPASPSLLRLEQAVNDAPELLLLQQQYALEQTSLRLAQANGKADVTLDAGLRYSRSGSDGALVFGLSMPLNLNNPNQGNIDAARARLDGVSFAQAQLRQALRSQVKALAHQERRARERVSQLDRQLLPQAQKLLVSTRAGYQHGQISVLQLLDAQEVLFNAQRQLIEAHFAVFDALLNMQRLTGQPLIEA</sequence>
<evidence type="ECO:0000313" key="4">
    <source>
        <dbReference type="EMBL" id="MBN7821581.1"/>
    </source>
</evidence>
<evidence type="ECO:0000256" key="3">
    <source>
        <dbReference type="SAM" id="SignalP"/>
    </source>
</evidence>
<dbReference type="PANTHER" id="PTHR30203">
    <property type="entry name" value="OUTER MEMBRANE CATION EFFLUX PROTEIN"/>
    <property type="match status" value="1"/>
</dbReference>
<organism evidence="4 5">
    <name type="scientific">Bowmanella yangjiangensis</name>
    <dbReference type="NCBI Taxonomy" id="2811230"/>
    <lineage>
        <taxon>Bacteria</taxon>
        <taxon>Pseudomonadati</taxon>
        <taxon>Pseudomonadota</taxon>
        <taxon>Gammaproteobacteria</taxon>
        <taxon>Alteromonadales</taxon>
        <taxon>Alteromonadaceae</taxon>
        <taxon>Bowmanella</taxon>
    </lineage>
</organism>
<proteinExistence type="inferred from homology"/>
<comment type="similarity">
    <text evidence="1">Belongs to the outer membrane factor (OMF) (TC 1.B.17) family.</text>
</comment>
<dbReference type="EMBL" id="JAFKCS010000020">
    <property type="protein sequence ID" value="MBN7821581.1"/>
    <property type="molecule type" value="Genomic_DNA"/>
</dbReference>
<keyword evidence="5" id="KW-1185">Reference proteome</keyword>
<dbReference type="Pfam" id="PF02321">
    <property type="entry name" value="OEP"/>
    <property type="match status" value="2"/>
</dbReference>
<feature type="coiled-coil region" evidence="2">
    <location>
        <begin position="327"/>
        <end position="354"/>
    </location>
</feature>
<dbReference type="InterPro" id="IPR003423">
    <property type="entry name" value="OMP_efflux"/>
</dbReference>
<dbReference type="SUPFAM" id="SSF56954">
    <property type="entry name" value="Outer membrane efflux proteins (OEP)"/>
    <property type="match status" value="1"/>
</dbReference>